<keyword evidence="5 9" id="KW-0812">Transmembrane</keyword>
<organism evidence="11 12">
    <name type="scientific">Moryella indoligenes</name>
    <dbReference type="NCBI Taxonomy" id="371674"/>
    <lineage>
        <taxon>Bacteria</taxon>
        <taxon>Bacillati</taxon>
        <taxon>Bacillota</taxon>
        <taxon>Clostridia</taxon>
        <taxon>Lachnospirales</taxon>
        <taxon>Lachnospiraceae</taxon>
        <taxon>Moryella</taxon>
    </lineage>
</organism>
<protein>
    <submittedName>
        <fullName evidence="11">TRAP-type C4-dicarboxylate transport system permease small subunit</fullName>
    </submittedName>
</protein>
<dbReference type="GO" id="GO:0005886">
    <property type="term" value="C:plasma membrane"/>
    <property type="evidence" value="ECO:0007669"/>
    <property type="project" value="UniProtKB-SubCell"/>
</dbReference>
<evidence type="ECO:0000256" key="6">
    <source>
        <dbReference type="ARBA" id="ARBA00022989"/>
    </source>
</evidence>
<keyword evidence="6 9" id="KW-1133">Transmembrane helix</keyword>
<feature type="transmembrane region" description="Helical" evidence="9">
    <location>
        <begin position="125"/>
        <end position="147"/>
    </location>
</feature>
<dbReference type="InterPro" id="IPR007387">
    <property type="entry name" value="TRAP_DctQ"/>
</dbReference>
<keyword evidence="4" id="KW-0997">Cell inner membrane</keyword>
<comment type="subcellular location">
    <subcellularLocation>
        <location evidence="1">Cell inner membrane</location>
        <topology evidence="1">Multi-pass membrane protein</topology>
    </subcellularLocation>
</comment>
<dbReference type="GO" id="GO:0022857">
    <property type="term" value="F:transmembrane transporter activity"/>
    <property type="evidence" value="ECO:0007669"/>
    <property type="project" value="TreeGrafter"/>
</dbReference>
<keyword evidence="2" id="KW-0813">Transport</keyword>
<dbReference type="Pfam" id="PF04290">
    <property type="entry name" value="DctQ"/>
    <property type="match status" value="1"/>
</dbReference>
<dbReference type="InterPro" id="IPR055348">
    <property type="entry name" value="DctQ"/>
</dbReference>
<comment type="caution">
    <text evidence="11">The sequence shown here is derived from an EMBL/GenBank/DDBJ whole genome shotgun (WGS) entry which is preliminary data.</text>
</comment>
<evidence type="ECO:0000256" key="8">
    <source>
        <dbReference type="ARBA" id="ARBA00038436"/>
    </source>
</evidence>
<keyword evidence="12" id="KW-1185">Reference proteome</keyword>
<dbReference type="Proteomes" id="UP001241537">
    <property type="component" value="Unassembled WGS sequence"/>
</dbReference>
<feature type="transmembrane region" description="Helical" evidence="9">
    <location>
        <begin position="47"/>
        <end position="66"/>
    </location>
</feature>
<evidence type="ECO:0000313" key="12">
    <source>
        <dbReference type="Proteomes" id="UP001241537"/>
    </source>
</evidence>
<dbReference type="PANTHER" id="PTHR35011:SF2">
    <property type="entry name" value="2,3-DIKETO-L-GULONATE TRAP TRANSPORTER SMALL PERMEASE PROTEIN YIAM"/>
    <property type="match status" value="1"/>
</dbReference>
<keyword evidence="7 9" id="KW-0472">Membrane</keyword>
<evidence type="ECO:0000256" key="9">
    <source>
        <dbReference type="SAM" id="Phobius"/>
    </source>
</evidence>
<evidence type="ECO:0000256" key="1">
    <source>
        <dbReference type="ARBA" id="ARBA00004429"/>
    </source>
</evidence>
<evidence type="ECO:0000313" key="11">
    <source>
        <dbReference type="EMBL" id="MDQ0151575.1"/>
    </source>
</evidence>
<sequence length="165" mass="18896">MKKIVAALSLFEERVLVASLVFNTLLIFFQIIMRSVFNASLSWSEELARYIFIWQIWIGASLAYSAKEHIRVEMIFSLLKRPRAREILKILINLMWFSFNVFLVIKGSEVCSSMAARKALSSGMRIPLTCVYSVLPLSAFVLSVKLLETLAEQVRCAIKGIQWEE</sequence>
<feature type="domain" description="Tripartite ATP-independent periplasmic transporters DctQ component" evidence="10">
    <location>
        <begin position="24"/>
        <end position="155"/>
    </location>
</feature>
<gene>
    <name evidence="11" type="ORF">J2S20_000249</name>
</gene>
<keyword evidence="3" id="KW-1003">Cell membrane</keyword>
<accession>A0AAE3V8J2</accession>
<feature type="transmembrane region" description="Helical" evidence="9">
    <location>
        <begin position="20"/>
        <end position="41"/>
    </location>
</feature>
<name>A0AAE3V8J2_9FIRM</name>
<dbReference type="GO" id="GO:0015740">
    <property type="term" value="P:C4-dicarboxylate transport"/>
    <property type="evidence" value="ECO:0007669"/>
    <property type="project" value="TreeGrafter"/>
</dbReference>
<feature type="transmembrane region" description="Helical" evidence="9">
    <location>
        <begin position="87"/>
        <end position="105"/>
    </location>
</feature>
<dbReference type="PANTHER" id="PTHR35011">
    <property type="entry name" value="2,3-DIKETO-L-GULONATE TRAP TRANSPORTER SMALL PERMEASE PROTEIN YIAM"/>
    <property type="match status" value="1"/>
</dbReference>
<dbReference type="RefSeq" id="WP_307252178.1">
    <property type="nucleotide sequence ID" value="NZ_JAUSTO010000001.1"/>
</dbReference>
<evidence type="ECO:0000256" key="5">
    <source>
        <dbReference type="ARBA" id="ARBA00022692"/>
    </source>
</evidence>
<evidence type="ECO:0000256" key="4">
    <source>
        <dbReference type="ARBA" id="ARBA00022519"/>
    </source>
</evidence>
<proteinExistence type="inferred from homology"/>
<evidence type="ECO:0000256" key="7">
    <source>
        <dbReference type="ARBA" id="ARBA00023136"/>
    </source>
</evidence>
<comment type="similarity">
    <text evidence="8">Belongs to the TRAP transporter small permease family.</text>
</comment>
<reference evidence="11" key="1">
    <citation type="submission" date="2023-07" db="EMBL/GenBank/DDBJ databases">
        <title>Genomic Encyclopedia of Type Strains, Phase IV (KMG-IV): sequencing the most valuable type-strain genomes for metagenomic binning, comparative biology and taxonomic classification.</title>
        <authorList>
            <person name="Goeker M."/>
        </authorList>
    </citation>
    <scope>NUCLEOTIDE SEQUENCE</scope>
    <source>
        <strain evidence="11">DSM 19659</strain>
    </source>
</reference>
<dbReference type="AlphaFoldDB" id="A0AAE3V8J2"/>
<evidence type="ECO:0000256" key="2">
    <source>
        <dbReference type="ARBA" id="ARBA00022448"/>
    </source>
</evidence>
<dbReference type="EMBL" id="JAUSTO010000001">
    <property type="protein sequence ID" value="MDQ0151575.1"/>
    <property type="molecule type" value="Genomic_DNA"/>
</dbReference>
<evidence type="ECO:0000259" key="10">
    <source>
        <dbReference type="Pfam" id="PF04290"/>
    </source>
</evidence>
<evidence type="ECO:0000256" key="3">
    <source>
        <dbReference type="ARBA" id="ARBA00022475"/>
    </source>
</evidence>